<evidence type="ECO:0000256" key="6">
    <source>
        <dbReference type="RuleBase" id="RU368020"/>
    </source>
</evidence>
<dbReference type="RefSeq" id="WP_212821269.1">
    <property type="nucleotide sequence ID" value="NZ_AP023416.1"/>
</dbReference>
<dbReference type="InterPro" id="IPR017896">
    <property type="entry name" value="4Fe4S_Fe-S-bd"/>
</dbReference>
<organism evidence="8 9">
    <name type="scientific">Vescimonas fastidiosa</name>
    <dbReference type="NCBI Taxonomy" id="2714353"/>
    <lineage>
        <taxon>Bacteria</taxon>
        <taxon>Bacillati</taxon>
        <taxon>Bacillota</taxon>
        <taxon>Clostridia</taxon>
        <taxon>Eubacteriales</taxon>
        <taxon>Oscillospiraceae</taxon>
        <taxon>Vescimonas</taxon>
    </lineage>
</organism>
<dbReference type="GO" id="GO:0005506">
    <property type="term" value="F:iron ion binding"/>
    <property type="evidence" value="ECO:0007669"/>
    <property type="project" value="UniProtKB-UniRule"/>
</dbReference>
<evidence type="ECO:0000256" key="5">
    <source>
        <dbReference type="ARBA" id="ARBA00023014"/>
    </source>
</evidence>
<sequence length="62" mass="6488">MKAMVYAKSCIQCGLCVSVCPEVFSLLPGQTAVARDEDIPTDLQLSVQAAAEGCPTDAISLQ</sequence>
<dbReference type="PRINTS" id="PR00352">
    <property type="entry name" value="3FE4SFRDOXIN"/>
</dbReference>
<dbReference type="PROSITE" id="PS51379">
    <property type="entry name" value="4FE4S_FER_2"/>
    <property type="match status" value="1"/>
</dbReference>
<evidence type="ECO:0000256" key="4">
    <source>
        <dbReference type="ARBA" id="ARBA00023004"/>
    </source>
</evidence>
<keyword evidence="8" id="KW-0614">Plasmid</keyword>
<dbReference type="Gene3D" id="3.30.70.20">
    <property type="match status" value="1"/>
</dbReference>
<gene>
    <name evidence="8" type="primary">fer</name>
    <name evidence="8" type="ORF">MM35RIKEN_17810</name>
</gene>
<dbReference type="AlphaFoldDB" id="A0A810PSW8"/>
<dbReference type="KEGG" id="vfa:MM35RIKEN_17810"/>
<dbReference type="GO" id="GO:0009055">
    <property type="term" value="F:electron transfer activity"/>
    <property type="evidence" value="ECO:0007669"/>
    <property type="project" value="UniProtKB-UniRule"/>
</dbReference>
<dbReference type="GO" id="GO:0051536">
    <property type="term" value="F:iron-sulfur cluster binding"/>
    <property type="evidence" value="ECO:0007669"/>
    <property type="project" value="UniProtKB-KW"/>
</dbReference>
<keyword evidence="3 6" id="KW-0249">Electron transport</keyword>
<comment type="function">
    <text evidence="6">Ferredoxins are iron-sulfur proteins that transfer electrons in a wide variety of metabolic reactions.</text>
</comment>
<dbReference type="Pfam" id="PF13370">
    <property type="entry name" value="Fer4_13"/>
    <property type="match status" value="1"/>
</dbReference>
<keyword evidence="5 6" id="KW-0411">Iron-sulfur</keyword>
<evidence type="ECO:0000256" key="1">
    <source>
        <dbReference type="ARBA" id="ARBA00022448"/>
    </source>
</evidence>
<protein>
    <recommendedName>
        <fullName evidence="6">Ferredoxin</fullName>
    </recommendedName>
</protein>
<evidence type="ECO:0000256" key="3">
    <source>
        <dbReference type="ARBA" id="ARBA00022982"/>
    </source>
</evidence>
<dbReference type="InterPro" id="IPR017900">
    <property type="entry name" value="4Fe4S_Fe_S_CS"/>
</dbReference>
<evidence type="ECO:0000259" key="7">
    <source>
        <dbReference type="PROSITE" id="PS51379"/>
    </source>
</evidence>
<dbReference type="EMBL" id="AP023416">
    <property type="protein sequence ID" value="BCK79589.1"/>
    <property type="molecule type" value="Genomic_DNA"/>
</dbReference>
<dbReference type="PROSITE" id="PS00198">
    <property type="entry name" value="4FE4S_FER_1"/>
    <property type="match status" value="1"/>
</dbReference>
<dbReference type="InterPro" id="IPR001080">
    <property type="entry name" value="3Fe4S_ferredoxin"/>
</dbReference>
<keyword evidence="4 6" id="KW-0408">Iron</keyword>
<evidence type="ECO:0000313" key="9">
    <source>
        <dbReference type="Proteomes" id="UP000681343"/>
    </source>
</evidence>
<accession>A0A810PSW8</accession>
<keyword evidence="1 6" id="KW-0813">Transport</keyword>
<proteinExistence type="predicted"/>
<dbReference type="PANTHER" id="PTHR36923:SF3">
    <property type="entry name" value="FERREDOXIN"/>
    <property type="match status" value="1"/>
</dbReference>
<reference evidence="8" key="1">
    <citation type="submission" date="2020-09" db="EMBL/GenBank/DDBJ databases">
        <title>New species isolated from human feces.</title>
        <authorList>
            <person name="Kitahara M."/>
            <person name="Shigeno Y."/>
            <person name="Shime M."/>
            <person name="Matsumoto Y."/>
            <person name="Nakamura S."/>
            <person name="Motooka D."/>
            <person name="Fukuoka S."/>
            <person name="Nishikawa H."/>
            <person name="Benno Y."/>
        </authorList>
    </citation>
    <scope>NUCLEOTIDE SEQUENCE</scope>
    <source>
        <strain evidence="8">MM35</strain>
        <plasmid evidence="8">pMM35_01</plasmid>
    </source>
</reference>
<keyword evidence="2 6" id="KW-0479">Metal-binding</keyword>
<name>A0A810PSW8_9FIRM</name>
<dbReference type="Proteomes" id="UP000681343">
    <property type="component" value="Plasmid pMM35_01"/>
</dbReference>
<keyword evidence="9" id="KW-1185">Reference proteome</keyword>
<dbReference type="InterPro" id="IPR051269">
    <property type="entry name" value="Fe-S_cluster_ET"/>
</dbReference>
<evidence type="ECO:0000256" key="2">
    <source>
        <dbReference type="ARBA" id="ARBA00022723"/>
    </source>
</evidence>
<dbReference type="SUPFAM" id="SSF54862">
    <property type="entry name" value="4Fe-4S ferredoxins"/>
    <property type="match status" value="1"/>
</dbReference>
<feature type="domain" description="4Fe-4S ferredoxin-type" evidence="7">
    <location>
        <begin position="1"/>
        <end position="29"/>
    </location>
</feature>
<geneLocation type="plasmid" evidence="8 9">
    <name>pMM35_01</name>
</geneLocation>
<dbReference type="PANTHER" id="PTHR36923">
    <property type="entry name" value="FERREDOXIN"/>
    <property type="match status" value="1"/>
</dbReference>
<evidence type="ECO:0000313" key="8">
    <source>
        <dbReference type="EMBL" id="BCK79589.1"/>
    </source>
</evidence>